<reference evidence="3 4" key="1">
    <citation type="submission" date="2018-11" db="EMBL/GenBank/DDBJ databases">
        <title>Sequencing the genomes of 1000 actinobacteria strains.</title>
        <authorList>
            <person name="Klenk H.-P."/>
        </authorList>
    </citation>
    <scope>NUCLEOTIDE SEQUENCE [LARGE SCALE GENOMIC DNA]</scope>
    <source>
        <strain evidence="3 4">DSM 15700</strain>
    </source>
</reference>
<dbReference type="Proteomes" id="UP000280501">
    <property type="component" value="Unassembled WGS sequence"/>
</dbReference>
<feature type="domain" description="DNA primase/polymerase bifunctional N-terminal" evidence="2">
    <location>
        <begin position="42"/>
        <end position="208"/>
    </location>
</feature>
<organism evidence="3 4">
    <name type="scientific">Myceligenerans xiligouense</name>
    <dbReference type="NCBI Taxonomy" id="253184"/>
    <lineage>
        <taxon>Bacteria</taxon>
        <taxon>Bacillati</taxon>
        <taxon>Actinomycetota</taxon>
        <taxon>Actinomycetes</taxon>
        <taxon>Micrococcales</taxon>
        <taxon>Promicromonosporaceae</taxon>
        <taxon>Myceligenerans</taxon>
    </lineage>
</organism>
<feature type="region of interest" description="Disordered" evidence="1">
    <location>
        <begin position="294"/>
        <end position="326"/>
    </location>
</feature>
<evidence type="ECO:0000259" key="2">
    <source>
        <dbReference type="SMART" id="SM00943"/>
    </source>
</evidence>
<evidence type="ECO:0000313" key="3">
    <source>
        <dbReference type="EMBL" id="RPF21456.1"/>
    </source>
</evidence>
<protein>
    <submittedName>
        <fullName evidence="3">Bifunctional DNA primase/polymerase-like protein</fullName>
    </submittedName>
</protein>
<dbReference type="EMBL" id="RKQZ01000001">
    <property type="protein sequence ID" value="RPF21456.1"/>
    <property type="molecule type" value="Genomic_DNA"/>
</dbReference>
<dbReference type="InterPro" id="IPR015330">
    <property type="entry name" value="DNA_primase/pol_bifunc_N"/>
</dbReference>
<name>A0A3N4YPR0_9MICO</name>
<dbReference type="OrthoDB" id="3218228at2"/>
<comment type="caution">
    <text evidence="3">The sequence shown here is derived from an EMBL/GenBank/DDBJ whole genome shotgun (WGS) entry which is preliminary data.</text>
</comment>
<evidence type="ECO:0000256" key="1">
    <source>
        <dbReference type="SAM" id="MobiDB-lite"/>
    </source>
</evidence>
<evidence type="ECO:0000313" key="4">
    <source>
        <dbReference type="Proteomes" id="UP000280501"/>
    </source>
</evidence>
<accession>A0A3N4YPR0</accession>
<proteinExistence type="predicted"/>
<dbReference type="CDD" id="cd04859">
    <property type="entry name" value="Prim_Pol"/>
    <property type="match status" value="1"/>
</dbReference>
<dbReference type="SUPFAM" id="SSF56747">
    <property type="entry name" value="Prim-pol domain"/>
    <property type="match status" value="1"/>
</dbReference>
<dbReference type="SMART" id="SM00943">
    <property type="entry name" value="Prim-Pol"/>
    <property type="match status" value="1"/>
</dbReference>
<dbReference type="Pfam" id="PF09250">
    <property type="entry name" value="Prim-Pol"/>
    <property type="match status" value="1"/>
</dbReference>
<keyword evidence="4" id="KW-1185">Reference proteome</keyword>
<dbReference type="AlphaFoldDB" id="A0A3N4YPR0"/>
<gene>
    <name evidence="3" type="ORF">EDD34_2084</name>
</gene>
<sequence length="326" mass="34730">MRFRPVVGVSVAGMDIRQPAELDRRTRAVVAAFGAPSRLESARLLVRAGVPIFPCAPGTKRPRIRGGFRSASADLAVVEGWWRRWPDANVAMPTGAVSGWDVVDVDLHDGASGRPAFDASLARGLTSGWALVVRTPSDGLHAYYPNASEQSCWTCERAHVDFRSDGGYVVVPPSHVVYEDGSAGDYRLTVLADRPASPVDGTALRTFLDPAWAQRAARFPAVTAGSADPERLAAWIAAHPEDGRKRRLFWAACRAVEAGCDLDTTLMTLGNAALQVGVSARVAESAIRSAFRHASPRVASSATGRPPHSTVPGGGRRPEHPTAVIS</sequence>